<dbReference type="RefSeq" id="XP_013253667.1">
    <property type="nucleotide sequence ID" value="XM_013398213.1"/>
</dbReference>
<name>A0A072NUK9_9EURO</name>
<dbReference type="EMBL" id="AMGV01000029">
    <property type="protein sequence ID" value="KEF51077.1"/>
    <property type="molecule type" value="Genomic_DNA"/>
</dbReference>
<evidence type="ECO:0008006" key="3">
    <source>
        <dbReference type="Google" id="ProtNLM"/>
    </source>
</evidence>
<reference evidence="1 2" key="1">
    <citation type="submission" date="2013-03" db="EMBL/GenBank/DDBJ databases">
        <title>The Genome Sequence of Exophiala aquamarina CBS 119918.</title>
        <authorList>
            <consortium name="The Broad Institute Genomics Platform"/>
            <person name="Cuomo C."/>
            <person name="de Hoog S."/>
            <person name="Gorbushina A."/>
            <person name="Walker B."/>
            <person name="Young S.K."/>
            <person name="Zeng Q."/>
            <person name="Gargeya S."/>
            <person name="Fitzgerald M."/>
            <person name="Haas B."/>
            <person name="Abouelleil A."/>
            <person name="Allen A.W."/>
            <person name="Alvarado L."/>
            <person name="Arachchi H.M."/>
            <person name="Berlin A.M."/>
            <person name="Chapman S.B."/>
            <person name="Gainer-Dewar J."/>
            <person name="Goldberg J."/>
            <person name="Griggs A."/>
            <person name="Gujja S."/>
            <person name="Hansen M."/>
            <person name="Howarth C."/>
            <person name="Imamovic A."/>
            <person name="Ireland A."/>
            <person name="Larimer J."/>
            <person name="McCowan C."/>
            <person name="Murphy C."/>
            <person name="Pearson M."/>
            <person name="Poon T.W."/>
            <person name="Priest M."/>
            <person name="Roberts A."/>
            <person name="Saif S."/>
            <person name="Shea T."/>
            <person name="Sisk P."/>
            <person name="Sykes S."/>
            <person name="Wortman J."/>
            <person name="Nusbaum C."/>
            <person name="Birren B."/>
        </authorList>
    </citation>
    <scope>NUCLEOTIDE SEQUENCE [LARGE SCALE GENOMIC DNA]</scope>
    <source>
        <strain evidence="1 2">CBS 119918</strain>
    </source>
</reference>
<dbReference type="GeneID" id="25287753"/>
<dbReference type="VEuPathDB" id="FungiDB:A1O9_12859"/>
<comment type="caution">
    <text evidence="1">The sequence shown here is derived from an EMBL/GenBank/DDBJ whole genome shotgun (WGS) entry which is preliminary data.</text>
</comment>
<dbReference type="HOGENOM" id="CLU_107714_1_0_1"/>
<dbReference type="AlphaFoldDB" id="A0A072NUK9"/>
<evidence type="ECO:0000313" key="2">
    <source>
        <dbReference type="Proteomes" id="UP000027920"/>
    </source>
</evidence>
<gene>
    <name evidence="1" type="ORF">A1O9_12859</name>
</gene>
<proteinExistence type="predicted"/>
<organism evidence="1 2">
    <name type="scientific">Exophiala aquamarina CBS 119918</name>
    <dbReference type="NCBI Taxonomy" id="1182545"/>
    <lineage>
        <taxon>Eukaryota</taxon>
        <taxon>Fungi</taxon>
        <taxon>Dikarya</taxon>
        <taxon>Ascomycota</taxon>
        <taxon>Pezizomycotina</taxon>
        <taxon>Eurotiomycetes</taxon>
        <taxon>Chaetothyriomycetidae</taxon>
        <taxon>Chaetothyriales</taxon>
        <taxon>Herpotrichiellaceae</taxon>
        <taxon>Exophiala</taxon>
    </lineage>
</organism>
<keyword evidence="2" id="KW-1185">Reference proteome</keyword>
<evidence type="ECO:0000313" key="1">
    <source>
        <dbReference type="EMBL" id="KEF51077.1"/>
    </source>
</evidence>
<dbReference type="Proteomes" id="UP000027920">
    <property type="component" value="Unassembled WGS sequence"/>
</dbReference>
<dbReference type="OrthoDB" id="3468019at2759"/>
<accession>A0A072NUK9</accession>
<sequence length="133" mass="14598">MGYNTASTDWPSLPPSQSVQALIDRFFNLLDSTSSNVGDMLAEEVFAVDAKAQFGLHAFEGQYHSQEVYSHDESGSDLLFLAYVEMDLKNGMRVEGEFTGRCVIADVQASTPKLKLYSIWADSAPLVLALKAN</sequence>
<protein>
    <recommendedName>
        <fullName evidence="3">SnoaL-like domain-containing protein</fullName>
    </recommendedName>
</protein>